<gene>
    <name evidence="2" type="ORF">MTR67_024025</name>
</gene>
<accession>A0AAF0TY52</accession>
<evidence type="ECO:0000259" key="1">
    <source>
        <dbReference type="Pfam" id="PF24626"/>
    </source>
</evidence>
<evidence type="ECO:0000313" key="3">
    <source>
        <dbReference type="Proteomes" id="UP001234989"/>
    </source>
</evidence>
<dbReference type="Proteomes" id="UP001234989">
    <property type="component" value="Chromosome 5"/>
</dbReference>
<evidence type="ECO:0000313" key="2">
    <source>
        <dbReference type="EMBL" id="WMV30640.1"/>
    </source>
</evidence>
<protein>
    <recommendedName>
        <fullName evidence="1">Tf2-1-like SH3-like domain-containing protein</fullName>
    </recommendedName>
</protein>
<name>A0AAF0TY52_SOLVR</name>
<reference evidence="2" key="1">
    <citation type="submission" date="2023-08" db="EMBL/GenBank/DDBJ databases">
        <title>A de novo genome assembly of Solanum verrucosum Schlechtendal, a Mexican diploid species geographically isolated from the other diploid A-genome species in potato relatives.</title>
        <authorList>
            <person name="Hosaka K."/>
        </authorList>
    </citation>
    <scope>NUCLEOTIDE SEQUENCE</scope>
    <source>
        <tissue evidence="2">Young leaves</tissue>
    </source>
</reference>
<dbReference type="Pfam" id="PF24626">
    <property type="entry name" value="SH3_Tf2-1"/>
    <property type="match status" value="1"/>
</dbReference>
<dbReference type="InterPro" id="IPR056924">
    <property type="entry name" value="SH3_Tf2-1"/>
</dbReference>
<sequence>MLWIAERCDEIWEVGQASPRYRRLLEILLTIGEVAYELALPPAALHPIFHVLMMHWLVPLGVYCLAGRLPELTLASKASALGGYCLARWPYYWVLMVRGGYLGLEARITLIGSGFILLHAYVYLSGLVPATSGDRLCNINFQIGGEGEHLEA</sequence>
<organism evidence="2 3">
    <name type="scientific">Solanum verrucosum</name>
    <dbReference type="NCBI Taxonomy" id="315347"/>
    <lineage>
        <taxon>Eukaryota</taxon>
        <taxon>Viridiplantae</taxon>
        <taxon>Streptophyta</taxon>
        <taxon>Embryophyta</taxon>
        <taxon>Tracheophyta</taxon>
        <taxon>Spermatophyta</taxon>
        <taxon>Magnoliopsida</taxon>
        <taxon>eudicotyledons</taxon>
        <taxon>Gunneridae</taxon>
        <taxon>Pentapetalae</taxon>
        <taxon>asterids</taxon>
        <taxon>lamiids</taxon>
        <taxon>Solanales</taxon>
        <taxon>Solanaceae</taxon>
        <taxon>Solanoideae</taxon>
        <taxon>Solaneae</taxon>
        <taxon>Solanum</taxon>
    </lineage>
</organism>
<dbReference type="EMBL" id="CP133616">
    <property type="protein sequence ID" value="WMV30640.1"/>
    <property type="molecule type" value="Genomic_DNA"/>
</dbReference>
<keyword evidence="3" id="KW-1185">Reference proteome</keyword>
<proteinExistence type="predicted"/>
<feature type="domain" description="Tf2-1-like SH3-like" evidence="1">
    <location>
        <begin position="18"/>
        <end position="54"/>
    </location>
</feature>
<dbReference type="AlphaFoldDB" id="A0AAF0TY52"/>